<feature type="transmembrane region" description="Helical" evidence="1">
    <location>
        <begin position="145"/>
        <end position="168"/>
    </location>
</feature>
<organism evidence="2 3">
    <name type="scientific">Platanthera guangdongensis</name>
    <dbReference type="NCBI Taxonomy" id="2320717"/>
    <lineage>
        <taxon>Eukaryota</taxon>
        <taxon>Viridiplantae</taxon>
        <taxon>Streptophyta</taxon>
        <taxon>Embryophyta</taxon>
        <taxon>Tracheophyta</taxon>
        <taxon>Spermatophyta</taxon>
        <taxon>Magnoliopsida</taxon>
        <taxon>Liliopsida</taxon>
        <taxon>Asparagales</taxon>
        <taxon>Orchidaceae</taxon>
        <taxon>Orchidoideae</taxon>
        <taxon>Orchideae</taxon>
        <taxon>Orchidinae</taxon>
        <taxon>Platanthera</taxon>
    </lineage>
</organism>
<protein>
    <submittedName>
        <fullName evidence="2">Uncharacterized protein</fullName>
    </submittedName>
</protein>
<feature type="transmembrane region" description="Helical" evidence="1">
    <location>
        <begin position="236"/>
        <end position="262"/>
    </location>
</feature>
<feature type="transmembrane region" description="Helical" evidence="1">
    <location>
        <begin position="119"/>
        <end position="139"/>
    </location>
</feature>
<reference evidence="2 3" key="1">
    <citation type="journal article" date="2022" name="Nat. Plants">
        <title>Genomes of leafy and leafless Platanthera orchids illuminate the evolution of mycoheterotrophy.</title>
        <authorList>
            <person name="Li M.H."/>
            <person name="Liu K.W."/>
            <person name="Li Z."/>
            <person name="Lu H.C."/>
            <person name="Ye Q.L."/>
            <person name="Zhang D."/>
            <person name="Wang J.Y."/>
            <person name="Li Y.F."/>
            <person name="Zhong Z.M."/>
            <person name="Liu X."/>
            <person name="Yu X."/>
            <person name="Liu D.K."/>
            <person name="Tu X.D."/>
            <person name="Liu B."/>
            <person name="Hao Y."/>
            <person name="Liao X.Y."/>
            <person name="Jiang Y.T."/>
            <person name="Sun W.H."/>
            <person name="Chen J."/>
            <person name="Chen Y.Q."/>
            <person name="Ai Y."/>
            <person name="Zhai J.W."/>
            <person name="Wu S.S."/>
            <person name="Zhou Z."/>
            <person name="Hsiao Y.Y."/>
            <person name="Wu W.L."/>
            <person name="Chen Y.Y."/>
            <person name="Lin Y.F."/>
            <person name="Hsu J.L."/>
            <person name="Li C.Y."/>
            <person name="Wang Z.W."/>
            <person name="Zhao X."/>
            <person name="Zhong W.Y."/>
            <person name="Ma X.K."/>
            <person name="Ma L."/>
            <person name="Huang J."/>
            <person name="Chen G.Z."/>
            <person name="Huang M.Z."/>
            <person name="Huang L."/>
            <person name="Peng D.H."/>
            <person name="Luo Y.B."/>
            <person name="Zou S.Q."/>
            <person name="Chen S.P."/>
            <person name="Lan S."/>
            <person name="Tsai W.C."/>
            <person name="Van de Peer Y."/>
            <person name="Liu Z.J."/>
        </authorList>
    </citation>
    <scope>NUCLEOTIDE SEQUENCE [LARGE SCALE GENOMIC DNA]</scope>
    <source>
        <strain evidence="2">Lor288</strain>
    </source>
</reference>
<dbReference type="InterPro" id="IPR056894">
    <property type="entry name" value="AtTam38"/>
</dbReference>
<gene>
    <name evidence="2" type="ORF">KSP40_PGU016760</name>
</gene>
<evidence type="ECO:0000256" key="1">
    <source>
        <dbReference type="SAM" id="Phobius"/>
    </source>
</evidence>
<feature type="transmembrane region" description="Helical" evidence="1">
    <location>
        <begin position="324"/>
        <end position="344"/>
    </location>
</feature>
<comment type="caution">
    <text evidence="2">The sequence shown here is derived from an EMBL/GenBank/DDBJ whole genome shotgun (WGS) entry which is preliminary data.</text>
</comment>
<accession>A0ABR2MZ77</accession>
<keyword evidence="1" id="KW-0472">Membrane</keyword>
<keyword evidence="1" id="KW-0812">Transmembrane</keyword>
<dbReference type="EMBL" id="JBBWWR010000003">
    <property type="protein sequence ID" value="KAK8969236.1"/>
    <property type="molecule type" value="Genomic_DNA"/>
</dbReference>
<evidence type="ECO:0000313" key="2">
    <source>
        <dbReference type="EMBL" id="KAK8969236.1"/>
    </source>
</evidence>
<dbReference type="Pfam" id="PF25114">
    <property type="entry name" value="AtTam38"/>
    <property type="match status" value="1"/>
</dbReference>
<keyword evidence="1" id="KW-1133">Transmembrane helix</keyword>
<feature type="transmembrane region" description="Helical" evidence="1">
    <location>
        <begin position="189"/>
        <end position="216"/>
    </location>
</feature>
<name>A0ABR2MZ77_9ASPA</name>
<evidence type="ECO:0000313" key="3">
    <source>
        <dbReference type="Proteomes" id="UP001412067"/>
    </source>
</evidence>
<keyword evidence="3" id="KW-1185">Reference proteome</keyword>
<dbReference type="Proteomes" id="UP001412067">
    <property type="component" value="Unassembled WGS sequence"/>
</dbReference>
<sequence>MTTAVSLHIHNSPAMAMSIRSPLRPLINPNWRSPAHPVRLQLSVALPSLNFPRPPLPSTYRRAFHESKRLLTCALRNDGAEPVPKDTAADEELQARGESSMPERFRYLNKEVPDRPVRWPWFIAPFFLLYAWRTVFWELSNWKKAALAILGAIGWLLKLALAFVFRFIGTPITRLIRCVEFALHTIRYAYGNIIAFTPVSELTHIILFTTTILSIAEAAVPDSVNSQQYLLTLTGIVAFGTVRGFVPELPFWVILSGMFFYLKFIEKRDSVSAFLPSAALLAAIGEPWVRCVVITSYLSLSITHYAKHSNDDARIAIPRNNKRLPLPLLLASLAIGINFSAKWIRYRHLTWMVV</sequence>
<proteinExistence type="predicted"/>